<proteinExistence type="predicted"/>
<dbReference type="Gene3D" id="2.40.160.20">
    <property type="match status" value="1"/>
</dbReference>
<dbReference type="InterPro" id="IPR011250">
    <property type="entry name" value="OMP/PagP_B-barrel"/>
</dbReference>
<organism evidence="1 2">
    <name type="scientific">Alloalcanivorax xenomutans</name>
    <dbReference type="NCBI Taxonomy" id="1094342"/>
    <lineage>
        <taxon>Bacteria</taxon>
        <taxon>Pseudomonadati</taxon>
        <taxon>Pseudomonadota</taxon>
        <taxon>Gammaproteobacteria</taxon>
        <taxon>Oceanospirillales</taxon>
        <taxon>Alcanivoracaceae</taxon>
        <taxon>Alloalcanivorax</taxon>
    </lineage>
</organism>
<dbReference type="AlphaFoldDB" id="A0A9Q3W628"/>
<dbReference type="GO" id="GO:0019867">
    <property type="term" value="C:outer membrane"/>
    <property type="evidence" value="ECO:0007669"/>
    <property type="project" value="InterPro"/>
</dbReference>
<name>A0A9Q3W628_9GAMM</name>
<dbReference type="Proteomes" id="UP001107961">
    <property type="component" value="Unassembled WGS sequence"/>
</dbReference>
<dbReference type="SUPFAM" id="SSF56925">
    <property type="entry name" value="OMPA-like"/>
    <property type="match status" value="1"/>
</dbReference>
<evidence type="ECO:0000313" key="1">
    <source>
        <dbReference type="EMBL" id="MCE7508987.1"/>
    </source>
</evidence>
<dbReference type="PANTHER" id="PTHR36920">
    <property type="match status" value="1"/>
</dbReference>
<sequence>MQLWGRGALALALIGSVGLAQGYEAGDILVRAGAATVSPRVDSDAFSVAPLTGAKVDVNNDTQFGFTVAYMINSRFGVELLAATPFKHDLYVEGAGLGRTDIGDTKHLPPTLMAQYYLPELGPVRPYVGLGVNYTYFFDENIHDGVVSPLIGGANADVSLSNSVGWAAQVGVDLAMGDTWFVNLSAWRVDIDTEARLKVNGSTVDKIDVELDPLVWMVGIGRAF</sequence>
<dbReference type="InterPro" id="IPR005618">
    <property type="entry name" value="OMPW"/>
</dbReference>
<protein>
    <submittedName>
        <fullName evidence="1">Outer membrane beta-barrel protein</fullName>
    </submittedName>
</protein>
<dbReference type="KEGG" id="axe:P40_05285"/>
<dbReference type="PANTHER" id="PTHR36920:SF1">
    <property type="entry name" value="OUTER MEMBRANE PROTEIN W"/>
    <property type="match status" value="1"/>
</dbReference>
<dbReference type="Pfam" id="PF03922">
    <property type="entry name" value="OmpW"/>
    <property type="match status" value="1"/>
</dbReference>
<dbReference type="GeneID" id="94685836"/>
<evidence type="ECO:0000313" key="2">
    <source>
        <dbReference type="Proteomes" id="UP001107961"/>
    </source>
</evidence>
<keyword evidence="2" id="KW-1185">Reference proteome</keyword>
<gene>
    <name evidence="1" type="ORF">LZG35_10090</name>
</gene>
<comment type="caution">
    <text evidence="1">The sequence shown here is derived from an EMBL/GenBank/DDBJ whole genome shotgun (WGS) entry which is preliminary data.</text>
</comment>
<accession>A0A9Q3W628</accession>
<dbReference type="GO" id="GO:0055085">
    <property type="term" value="P:transmembrane transport"/>
    <property type="evidence" value="ECO:0007669"/>
    <property type="project" value="TreeGrafter"/>
</dbReference>
<dbReference type="EMBL" id="JAJVKT010000010">
    <property type="protein sequence ID" value="MCE7508987.1"/>
    <property type="molecule type" value="Genomic_DNA"/>
</dbReference>
<reference evidence="1" key="1">
    <citation type="submission" date="2022-01" db="EMBL/GenBank/DDBJ databases">
        <authorList>
            <person name="Karlyshev A.V."/>
            <person name="Jaspars M."/>
        </authorList>
    </citation>
    <scope>NUCLEOTIDE SEQUENCE</scope>
    <source>
        <strain evidence="1">AGSA3-2</strain>
    </source>
</reference>
<dbReference type="RefSeq" id="WP_014993480.1">
    <property type="nucleotide sequence ID" value="NZ_CBDDTQ010000001.1"/>
</dbReference>